<dbReference type="PIRSF" id="PIRSF028408">
    <property type="entry name" value="UCP028408"/>
    <property type="match status" value="1"/>
</dbReference>
<protein>
    <submittedName>
        <fullName evidence="3">DUF2220 family protein</fullName>
    </submittedName>
</protein>
<evidence type="ECO:0000259" key="2">
    <source>
        <dbReference type="Pfam" id="PF11795"/>
    </source>
</evidence>
<keyword evidence="4" id="KW-1185">Reference proteome</keyword>
<evidence type="ECO:0000313" key="4">
    <source>
        <dbReference type="Proteomes" id="UP001205046"/>
    </source>
</evidence>
<dbReference type="EMBL" id="JALXMO010000051">
    <property type="protein sequence ID" value="MCT1607940.1"/>
    <property type="molecule type" value="Genomic_DNA"/>
</dbReference>
<dbReference type="Pfam" id="PF11795">
    <property type="entry name" value="DUF3322"/>
    <property type="match status" value="1"/>
</dbReference>
<organism evidence="3 4">
    <name type="scientific">Nesterenkonia massiliensis</name>
    <dbReference type="NCBI Taxonomy" id="1232429"/>
    <lineage>
        <taxon>Bacteria</taxon>
        <taxon>Bacillati</taxon>
        <taxon>Actinomycetota</taxon>
        <taxon>Actinomycetes</taxon>
        <taxon>Micrococcales</taxon>
        <taxon>Micrococcaceae</taxon>
        <taxon>Nesterenkonia</taxon>
    </lineage>
</organism>
<dbReference type="InterPro" id="IPR024534">
    <property type="entry name" value="JetD_C"/>
</dbReference>
<accession>A0ABT2HTW4</accession>
<dbReference type="Proteomes" id="UP001205046">
    <property type="component" value="Unassembled WGS sequence"/>
</dbReference>
<dbReference type="Pfam" id="PF09983">
    <property type="entry name" value="JetD_C"/>
    <property type="match status" value="1"/>
</dbReference>
<evidence type="ECO:0000259" key="1">
    <source>
        <dbReference type="Pfam" id="PF09983"/>
    </source>
</evidence>
<dbReference type="InterPro" id="IPR024537">
    <property type="entry name" value="DUF3322"/>
</dbReference>
<proteinExistence type="predicted"/>
<comment type="caution">
    <text evidence="3">The sequence shown here is derived from an EMBL/GenBank/DDBJ whole genome shotgun (WGS) entry which is preliminary data.</text>
</comment>
<gene>
    <name evidence="3" type="ORF">M3B43_11560</name>
</gene>
<dbReference type="RefSeq" id="WP_260073786.1">
    <property type="nucleotide sequence ID" value="NZ_JALXMO010000051.1"/>
</dbReference>
<feature type="domain" description="DUF3322" evidence="2">
    <location>
        <begin position="6"/>
        <end position="200"/>
    </location>
</feature>
<sequence length="392" mass="43532">MLSVDQAKEKLSALYQRRFAQWCAVGADEVTVDIPLHPPTESVALHHTEDVASWIRGWGSAEQTLTHNSHLKWESRRWASAGTNTVPIRLVLPAPSDVAQFIGKQRHWETVQERITQLNQMLQAHAVGHHTAAAEQIPDALRRSAKSIAELPESDFQRLQEVTDWLLQHQNSQLFPRQLPVRGVHTKWLEGHRKIIAPLVAAVTGDTALGLNRLPVTLRIRVLDPVLAPGGIQDITAPVSELSAWDIQPRCVVVVENLQSLLALPPISGAIGIHNPGSTGAPLLAELPWLHSTDLIYWGDIDVEGLRILSRVRSHLPHTRSILTDCETLQNHRDLAGDDHPQAPRSMPAHLTPSEEELFTALAQWGNLRLEQERVPWNTVLEALHQAAAPHG</sequence>
<reference evidence="3 4" key="1">
    <citation type="submission" date="2022-04" db="EMBL/GenBank/DDBJ databases">
        <title>Human microbiome associated bacterial genomes.</title>
        <authorList>
            <person name="Sandstrom S."/>
            <person name="Salamzade R."/>
            <person name="Kalan L.R."/>
        </authorList>
    </citation>
    <scope>NUCLEOTIDE SEQUENCE [LARGE SCALE GENOMIC DNA]</scope>
    <source>
        <strain evidence="4">p3-SID767</strain>
    </source>
</reference>
<dbReference type="InterPro" id="IPR014544">
    <property type="entry name" value="UCP028408"/>
</dbReference>
<feature type="domain" description="Wadjet protein JetD C-terminal" evidence="1">
    <location>
        <begin position="210"/>
        <end position="384"/>
    </location>
</feature>
<name>A0ABT2HTW4_9MICC</name>
<evidence type="ECO:0000313" key="3">
    <source>
        <dbReference type="EMBL" id="MCT1607940.1"/>
    </source>
</evidence>